<evidence type="ECO:0000256" key="2">
    <source>
        <dbReference type="SAM" id="MobiDB-lite"/>
    </source>
</evidence>
<dbReference type="InterPro" id="IPR039777">
    <property type="entry name" value="IFRD"/>
</dbReference>
<reference evidence="5" key="2">
    <citation type="submission" date="2025-08" db="UniProtKB">
        <authorList>
            <consortium name="RefSeq"/>
        </authorList>
    </citation>
    <scope>IDENTIFICATION</scope>
    <source>
        <tissue evidence="5">Young leaves</tissue>
    </source>
</reference>
<organism evidence="4 5">
    <name type="scientific">Phoenix dactylifera</name>
    <name type="common">Date palm</name>
    <dbReference type="NCBI Taxonomy" id="42345"/>
    <lineage>
        <taxon>Eukaryota</taxon>
        <taxon>Viridiplantae</taxon>
        <taxon>Streptophyta</taxon>
        <taxon>Embryophyta</taxon>
        <taxon>Tracheophyta</taxon>
        <taxon>Spermatophyta</taxon>
        <taxon>Magnoliopsida</taxon>
        <taxon>Liliopsida</taxon>
        <taxon>Arecaceae</taxon>
        <taxon>Coryphoideae</taxon>
        <taxon>Phoeniceae</taxon>
        <taxon>Phoenix</taxon>
    </lineage>
</organism>
<dbReference type="PANTHER" id="PTHR12354">
    <property type="entry name" value="INTERFERON-RELATED DEVELOPMENTAL REGULATOR"/>
    <property type="match status" value="1"/>
</dbReference>
<evidence type="ECO:0000256" key="1">
    <source>
        <dbReference type="ARBA" id="ARBA00008828"/>
    </source>
</evidence>
<gene>
    <name evidence="5" type="primary">LOC103723213</name>
</gene>
<feature type="region of interest" description="Disordered" evidence="2">
    <location>
        <begin position="401"/>
        <end position="438"/>
    </location>
</feature>
<comment type="similarity">
    <text evidence="1">Belongs to the IFRD family.</text>
</comment>
<reference evidence="4" key="1">
    <citation type="journal article" date="2019" name="Nat. Commun.">
        <title>Genome-wide association mapping of date palm fruit traits.</title>
        <authorList>
            <person name="Hazzouri K.M."/>
            <person name="Gros-Balthazard M."/>
            <person name="Flowers J.M."/>
            <person name="Copetti D."/>
            <person name="Lemansour A."/>
            <person name="Lebrun M."/>
            <person name="Masmoudi K."/>
            <person name="Ferrand S."/>
            <person name="Dhar M.I."/>
            <person name="Fresquez Z.A."/>
            <person name="Rosas U."/>
            <person name="Zhang J."/>
            <person name="Talag J."/>
            <person name="Lee S."/>
            <person name="Kudrna D."/>
            <person name="Powell R.F."/>
            <person name="Leitch I.J."/>
            <person name="Krueger R.R."/>
            <person name="Wing R.A."/>
            <person name="Amiri K.M.A."/>
            <person name="Purugganan M.D."/>
        </authorList>
    </citation>
    <scope>NUCLEOTIDE SEQUENCE [LARGE SCALE GENOMIC DNA]</scope>
    <source>
        <strain evidence="4">cv. Khalas</strain>
    </source>
</reference>
<sequence>MGKGNRRKVRADEFDSSDADSVSSTSTALSELTLADETEHVNSLEFVLEKYIDALYEKRGSTRETALSGLVDAFEGHVLATFVENKCITLLHQCINSVKRGSTKENCLASRAIGLLAITVGAGTSAHEIMEESVPQLSRALRSASDALKISVLDCLSVITFVGANDLAETETSLKIMWEVIHPKSVSNVGPLKKPSSAVLAAAISAWSFLLTTISSWRINPDTWKESISFLSTLLEADNRYDRSVRIAAGEAIALFFELGILDMSYNEESGIESFDDEVSKRRTVTYMQSMKAKISGQVYNLSMEAGGKGADKKNLNDQRELFQKFGIFSRYFFFGECPEVSLKISSKRNILRTSTWGQLVQLNFLKHYLGRGFLKHAQENELLHDVFEYIVDKTESLSAKEKKISRSMDKKGRNQQLNKDRRMAQARKQGHLSAQDA</sequence>
<protein>
    <submittedName>
        <fullName evidence="5">Interferon-related developmental regulator 2-like</fullName>
    </submittedName>
</protein>
<dbReference type="SUPFAM" id="SSF48371">
    <property type="entry name" value="ARM repeat"/>
    <property type="match status" value="1"/>
</dbReference>
<dbReference type="InterPro" id="IPR007701">
    <property type="entry name" value="Interferon-rel_develop_reg_N"/>
</dbReference>
<dbReference type="OrthoDB" id="686784at2759"/>
<dbReference type="InterPro" id="IPR011989">
    <property type="entry name" value="ARM-like"/>
</dbReference>
<keyword evidence="4" id="KW-1185">Reference proteome</keyword>
<name>A0A8B9A9M6_PHODC</name>
<dbReference type="PANTHER" id="PTHR12354:SF1">
    <property type="entry name" value="INTERFERON-RELATED DEVELOPMENTAL REGULATOR 1"/>
    <property type="match status" value="1"/>
</dbReference>
<dbReference type="AlphaFoldDB" id="A0A8B9A9M6"/>
<dbReference type="Pfam" id="PF05004">
    <property type="entry name" value="IFRD"/>
    <property type="match status" value="1"/>
</dbReference>
<dbReference type="KEGG" id="pda:103723213"/>
<proteinExistence type="inferred from homology"/>
<accession>A0A8B9A9M6</accession>
<dbReference type="InterPro" id="IPR016024">
    <property type="entry name" value="ARM-type_fold"/>
</dbReference>
<feature type="domain" description="Interferon-related developmental regulator N-terminal" evidence="3">
    <location>
        <begin position="17"/>
        <end position="324"/>
    </location>
</feature>
<evidence type="ECO:0000259" key="3">
    <source>
        <dbReference type="Pfam" id="PF05004"/>
    </source>
</evidence>
<dbReference type="Gene3D" id="1.25.10.10">
    <property type="entry name" value="Leucine-rich Repeat Variant"/>
    <property type="match status" value="1"/>
</dbReference>
<evidence type="ECO:0000313" key="4">
    <source>
        <dbReference type="Proteomes" id="UP000228380"/>
    </source>
</evidence>
<feature type="region of interest" description="Disordered" evidence="2">
    <location>
        <begin position="1"/>
        <end position="22"/>
    </location>
</feature>
<dbReference type="RefSeq" id="XP_038983386.1">
    <property type="nucleotide sequence ID" value="XM_039127458.1"/>
</dbReference>
<evidence type="ECO:0000313" key="5">
    <source>
        <dbReference type="RefSeq" id="XP_038983386.1"/>
    </source>
</evidence>
<dbReference type="GeneID" id="103723213"/>
<feature type="compositionally biased region" description="Basic and acidic residues" evidence="2">
    <location>
        <begin position="401"/>
        <end position="424"/>
    </location>
</feature>
<dbReference type="Proteomes" id="UP000228380">
    <property type="component" value="Chromosome 6"/>
</dbReference>